<comment type="caution">
    <text evidence="1">The sequence shown here is derived from an EMBL/GenBank/DDBJ whole genome shotgun (WGS) entry which is preliminary data.</text>
</comment>
<evidence type="ECO:0000313" key="2">
    <source>
        <dbReference type="Proteomes" id="UP000663873"/>
    </source>
</evidence>
<name>A0A821XYW2_9BILA</name>
<proteinExistence type="predicted"/>
<dbReference type="AlphaFoldDB" id="A0A821XYW2"/>
<protein>
    <submittedName>
        <fullName evidence="1">Uncharacterized protein</fullName>
    </submittedName>
</protein>
<keyword evidence="2" id="KW-1185">Reference proteome</keyword>
<sequence>QANTSLISIHNEITVRFQFLSFIFSISASPKDFNLTQSQADRLWDCLTAVTGSTGTNRE</sequence>
<dbReference type="Proteomes" id="UP000663873">
    <property type="component" value="Unassembled WGS sequence"/>
</dbReference>
<feature type="non-terminal residue" evidence="1">
    <location>
        <position position="1"/>
    </location>
</feature>
<accession>A0A821XYW2</accession>
<reference evidence="1" key="1">
    <citation type="submission" date="2021-02" db="EMBL/GenBank/DDBJ databases">
        <authorList>
            <person name="Nowell W R."/>
        </authorList>
    </citation>
    <scope>NUCLEOTIDE SEQUENCE</scope>
</reference>
<dbReference type="EMBL" id="CAJOBP010090521">
    <property type="protein sequence ID" value="CAF4945864.1"/>
    <property type="molecule type" value="Genomic_DNA"/>
</dbReference>
<gene>
    <name evidence="1" type="ORF">UJA718_LOCUS47522</name>
</gene>
<feature type="non-terminal residue" evidence="1">
    <location>
        <position position="59"/>
    </location>
</feature>
<organism evidence="1 2">
    <name type="scientific">Rotaria socialis</name>
    <dbReference type="NCBI Taxonomy" id="392032"/>
    <lineage>
        <taxon>Eukaryota</taxon>
        <taxon>Metazoa</taxon>
        <taxon>Spiralia</taxon>
        <taxon>Gnathifera</taxon>
        <taxon>Rotifera</taxon>
        <taxon>Eurotatoria</taxon>
        <taxon>Bdelloidea</taxon>
        <taxon>Philodinida</taxon>
        <taxon>Philodinidae</taxon>
        <taxon>Rotaria</taxon>
    </lineage>
</organism>
<evidence type="ECO:0000313" key="1">
    <source>
        <dbReference type="EMBL" id="CAF4945864.1"/>
    </source>
</evidence>